<protein>
    <submittedName>
        <fullName evidence="1">Uncharacterized protein</fullName>
    </submittedName>
</protein>
<keyword evidence="2" id="KW-1185">Reference proteome</keyword>
<dbReference type="AlphaFoldDB" id="A0A7Z2ZN59"/>
<name>A0A7Z2ZN59_9BACL</name>
<accession>A0A7Z2ZN59</accession>
<dbReference type="RefSeq" id="WP_169282105.1">
    <property type="nucleotide sequence ID" value="NZ_CP051680.1"/>
</dbReference>
<proteinExistence type="predicted"/>
<evidence type="ECO:0000313" key="2">
    <source>
        <dbReference type="Proteomes" id="UP000502248"/>
    </source>
</evidence>
<sequence>MSVIFSDYGIEISMEDGRYFLNYDEGELVPQFRTIEITLDEAEKAKLSPNDAYEVIITFQNKERRVKMNKE</sequence>
<organism evidence="1 2">
    <name type="scientific">Cohnella herbarum</name>
    <dbReference type="NCBI Taxonomy" id="2728023"/>
    <lineage>
        <taxon>Bacteria</taxon>
        <taxon>Bacillati</taxon>
        <taxon>Bacillota</taxon>
        <taxon>Bacilli</taxon>
        <taxon>Bacillales</taxon>
        <taxon>Paenibacillaceae</taxon>
        <taxon>Cohnella</taxon>
    </lineage>
</organism>
<gene>
    <name evidence="1" type="ORF">HH215_23510</name>
</gene>
<dbReference type="KEGG" id="cheb:HH215_23510"/>
<evidence type="ECO:0000313" key="1">
    <source>
        <dbReference type="EMBL" id="QJD85853.1"/>
    </source>
</evidence>
<dbReference type="Proteomes" id="UP000502248">
    <property type="component" value="Chromosome"/>
</dbReference>
<dbReference type="EMBL" id="CP051680">
    <property type="protein sequence ID" value="QJD85853.1"/>
    <property type="molecule type" value="Genomic_DNA"/>
</dbReference>
<reference evidence="1 2" key="1">
    <citation type="submission" date="2020-04" db="EMBL/GenBank/DDBJ databases">
        <title>Genome sequencing of novel species.</title>
        <authorList>
            <person name="Heo J."/>
            <person name="Kim S.-J."/>
            <person name="Kim J.-S."/>
            <person name="Hong S.-B."/>
            <person name="Kwon S.-W."/>
        </authorList>
    </citation>
    <scope>NUCLEOTIDE SEQUENCE [LARGE SCALE GENOMIC DNA]</scope>
    <source>
        <strain evidence="1 2">MFER-1</strain>
    </source>
</reference>